<comment type="caution">
    <text evidence="1">The sequence shown here is derived from an EMBL/GenBank/DDBJ whole genome shotgun (WGS) entry which is preliminary data.</text>
</comment>
<evidence type="ECO:0008006" key="3">
    <source>
        <dbReference type="Google" id="ProtNLM"/>
    </source>
</evidence>
<dbReference type="SUPFAM" id="SSF52413">
    <property type="entry name" value="UDP-glucose/GDP-mannose dehydrogenase C-terminal domain"/>
    <property type="match status" value="1"/>
</dbReference>
<evidence type="ECO:0000313" key="1">
    <source>
        <dbReference type="EMBL" id="KAK5163975.1"/>
    </source>
</evidence>
<dbReference type="Proteomes" id="UP001357485">
    <property type="component" value="Unassembled WGS sequence"/>
</dbReference>
<reference evidence="1 2" key="1">
    <citation type="submission" date="2023-08" db="EMBL/GenBank/DDBJ databases">
        <title>Black Yeasts Isolated from many extreme environments.</title>
        <authorList>
            <person name="Coleine C."/>
            <person name="Stajich J.E."/>
            <person name="Selbmann L."/>
        </authorList>
    </citation>
    <scope>NUCLEOTIDE SEQUENCE [LARGE SCALE GENOMIC DNA]</scope>
    <source>
        <strain evidence="1 2">CCFEE 536</strain>
    </source>
</reference>
<keyword evidence="2" id="KW-1185">Reference proteome</keyword>
<protein>
    <recommendedName>
        <fullName evidence="3">UDP-glucose/GDP-mannose dehydrogenase C-terminal domain-containing protein</fullName>
    </recommendedName>
</protein>
<name>A0ABR0LHS5_9PEZI</name>
<feature type="non-terminal residue" evidence="1">
    <location>
        <position position="84"/>
    </location>
</feature>
<organism evidence="1 2">
    <name type="scientific">Cryomyces antarcticus</name>
    <dbReference type="NCBI Taxonomy" id="329879"/>
    <lineage>
        <taxon>Eukaryota</taxon>
        <taxon>Fungi</taxon>
        <taxon>Dikarya</taxon>
        <taxon>Ascomycota</taxon>
        <taxon>Pezizomycotina</taxon>
        <taxon>Dothideomycetes</taxon>
        <taxon>Dothideomycetes incertae sedis</taxon>
        <taxon>Cryomyces</taxon>
    </lineage>
</organism>
<proteinExistence type="predicted"/>
<sequence>MICGNAYHACDGADAVIVLTEWDEFSNVDLPTLEVQTADPVALKRSTVLDPNANNFVPEGTKHKEEELCAVSAFLGALKARNVK</sequence>
<dbReference type="Gene3D" id="3.40.50.720">
    <property type="entry name" value="NAD(P)-binding Rossmann-like Domain"/>
    <property type="match status" value="1"/>
</dbReference>
<accession>A0ABR0LHS5</accession>
<evidence type="ECO:0000313" key="2">
    <source>
        <dbReference type="Proteomes" id="UP001357485"/>
    </source>
</evidence>
<dbReference type="EMBL" id="JAVRRA010020496">
    <property type="protein sequence ID" value="KAK5163975.1"/>
    <property type="molecule type" value="Genomic_DNA"/>
</dbReference>
<dbReference type="InterPro" id="IPR036220">
    <property type="entry name" value="UDP-Glc/GDP-Man_DH_C_sf"/>
</dbReference>
<gene>
    <name evidence="1" type="ORF">LTR16_012125</name>
</gene>